<name>A0ABP1RGB8_9HEXA</name>
<keyword evidence="6" id="KW-1133">Transmembrane helix</keyword>
<evidence type="ECO:0000313" key="9">
    <source>
        <dbReference type="Proteomes" id="UP001642540"/>
    </source>
</evidence>
<dbReference type="Gene3D" id="2.10.110.10">
    <property type="entry name" value="Cysteine Rich Protein"/>
    <property type="match status" value="1"/>
</dbReference>
<dbReference type="InterPro" id="IPR002931">
    <property type="entry name" value="Transglutaminase-like"/>
</dbReference>
<dbReference type="InterPro" id="IPR053041">
    <property type="entry name" value="Transglut-like_Superfamily_Mod"/>
</dbReference>
<keyword evidence="1 4" id="KW-0479">Metal-binding</keyword>
<sequence length="1173" mass="133993">MFRGNSENACLRCGDTVYPVDRVGPLKDFSFFHSGCFKCCVCGSRLSLRTYYHSQHDQDDKEVYCMSHVPKPGPGHLDGSAVGIRAALSIRGSNSKASSEIETYNERARPHRRENGASPLFDTPSQQTPKSRPHNFGRFDASALHIAHALKATELQKAYKKEKPMHYYLPKEEQTELEMRHRKEEDLLYQKFAKARAEEEARINAEFREEWERELDKLASKFESIRMKEDPHTVIKLRAKEKEEIERHMTIRRDKRREQTTRKLLEHERAATAALVEKQSKEMMHLISERKREFIQRGGEDDDDEIHGVVDYETYPLQPPPPSPPTSDKRDIYSDPVEFADIDQIAISVAQEDQKTFTDLVRQLVSRCGTDVEKARTIFRWITVKNLNAMDFSEDVRTDTPMGLLRGIKQGTESYHVLFKRLCSYAGLHCVVIKGLSKSAGYQPGVRFTDNRFRNSWNAVFVAGAWRFVQCNWGARHLVNAKERASKSDSLRYEYDDHYFLTDPKEFIFEFFPQQPDWQLLKRPITLTEFEELPFVRSLFFRYGLYFPPGQSGDGVHNSHGEIISHCKAVMTTDSSAGAATVRIGMPPQMEGCLIFHYNLKVYDTEADVFEGVSLKRFVMQSVSPPIVSFRVHAPSSGAFLLDIFANAVTPKEYLTGEPMKFKSVCKVKIDCPSLSTVMVPLPDCASGEWGPAKATRLFGLVPLSHPDPLIFAGRELSIEFRMSRPLTDFMATLHKNGNDEKKLSKYVSQSVRNDEVMFLIGFPEEGQYGLDIYTREIDGNELAGSSGKQLLTHCCKYLINSSKKNALCILLAVTSNLIRVSEERRYFSEVQKTSSNPVFYFRIQSGLFNIIFNAFITLSLFRNAEKVINLFETYSKSSISSNFPKPSPSRVETTRRLCIALCTLYLCLSLLTFMVETAIPRSRIRRNNGFVDNFYYEFGHMLFLERYFTTDNGGVLLTKGILTLKSGIDILMGILKVFRYIHGYYGELFLQAGIISLWLQAHEFQKRILNSNARVSSTNTFKRFHENFHAIKLFSEFINNIFSLPFLWHTISSMVGVSLNLDEILTTEQGIHLIWKISFASLGISNFIIAADISHKVKSLDDWLSKISPEVLILIPQNNLSLIMHELSNNKIGMKIGNIFTLTYSILANVSGALITYFIICIQYRSPQTNCV</sequence>
<comment type="caution">
    <text evidence="8">The sequence shown here is derived from an EMBL/GenBank/DDBJ whole genome shotgun (WGS) entry which is preliminary data.</text>
</comment>
<evidence type="ECO:0000259" key="7">
    <source>
        <dbReference type="PROSITE" id="PS50023"/>
    </source>
</evidence>
<feature type="transmembrane region" description="Helical" evidence="6">
    <location>
        <begin position="898"/>
        <end position="916"/>
    </location>
</feature>
<keyword evidence="3 4" id="KW-0440">LIM domain</keyword>
<dbReference type="PANTHER" id="PTHR47020">
    <property type="entry name" value="HILLARIN"/>
    <property type="match status" value="1"/>
</dbReference>
<evidence type="ECO:0000313" key="8">
    <source>
        <dbReference type="EMBL" id="CAL8126908.1"/>
    </source>
</evidence>
<keyword evidence="6" id="KW-0812">Transmembrane</keyword>
<dbReference type="PANTHER" id="PTHR47020:SF1">
    <property type="entry name" value="HILLARIN"/>
    <property type="match status" value="1"/>
</dbReference>
<evidence type="ECO:0000256" key="1">
    <source>
        <dbReference type="ARBA" id="ARBA00022723"/>
    </source>
</evidence>
<organism evidence="8 9">
    <name type="scientific">Orchesella dallaii</name>
    <dbReference type="NCBI Taxonomy" id="48710"/>
    <lineage>
        <taxon>Eukaryota</taxon>
        <taxon>Metazoa</taxon>
        <taxon>Ecdysozoa</taxon>
        <taxon>Arthropoda</taxon>
        <taxon>Hexapoda</taxon>
        <taxon>Collembola</taxon>
        <taxon>Entomobryomorpha</taxon>
        <taxon>Entomobryoidea</taxon>
        <taxon>Orchesellidae</taxon>
        <taxon>Orchesellinae</taxon>
        <taxon>Orchesella</taxon>
    </lineage>
</organism>
<evidence type="ECO:0000256" key="6">
    <source>
        <dbReference type="SAM" id="Phobius"/>
    </source>
</evidence>
<dbReference type="SMART" id="SM00132">
    <property type="entry name" value="LIM"/>
    <property type="match status" value="1"/>
</dbReference>
<dbReference type="InterPro" id="IPR056564">
    <property type="entry name" value="Ig-like_KY"/>
</dbReference>
<feature type="transmembrane region" description="Helical" evidence="6">
    <location>
        <begin position="1140"/>
        <end position="1161"/>
    </location>
</feature>
<dbReference type="Proteomes" id="UP001642540">
    <property type="component" value="Unassembled WGS sequence"/>
</dbReference>
<feature type="region of interest" description="Disordered" evidence="5">
    <location>
        <begin position="98"/>
        <end position="132"/>
    </location>
</feature>
<dbReference type="Pfam" id="PF23265">
    <property type="entry name" value="Ig-like_KY"/>
    <property type="match status" value="2"/>
</dbReference>
<keyword evidence="2 4" id="KW-0862">Zinc</keyword>
<evidence type="ECO:0000256" key="5">
    <source>
        <dbReference type="SAM" id="MobiDB-lite"/>
    </source>
</evidence>
<evidence type="ECO:0000256" key="4">
    <source>
        <dbReference type="PROSITE-ProRule" id="PRU00125"/>
    </source>
</evidence>
<accession>A0ABP1RGB8</accession>
<proteinExistence type="predicted"/>
<keyword evidence="6" id="KW-0472">Membrane</keyword>
<dbReference type="CDD" id="cd09443">
    <property type="entry name" value="LIM_Ltd-1"/>
    <property type="match status" value="1"/>
</dbReference>
<reference evidence="8 9" key="1">
    <citation type="submission" date="2024-08" db="EMBL/GenBank/DDBJ databases">
        <authorList>
            <person name="Cucini C."/>
            <person name="Frati F."/>
        </authorList>
    </citation>
    <scope>NUCLEOTIDE SEQUENCE [LARGE SCALE GENOMIC DNA]</scope>
</reference>
<keyword evidence="9" id="KW-1185">Reference proteome</keyword>
<dbReference type="InterPro" id="IPR001781">
    <property type="entry name" value="Znf_LIM"/>
</dbReference>
<dbReference type="PROSITE" id="PS00478">
    <property type="entry name" value="LIM_DOMAIN_1"/>
    <property type="match status" value="1"/>
</dbReference>
<protein>
    <recommendedName>
        <fullName evidence="7">LIM zinc-binding domain-containing protein</fullName>
    </recommendedName>
</protein>
<dbReference type="EMBL" id="CAXLJM020000072">
    <property type="protein sequence ID" value="CAL8126908.1"/>
    <property type="molecule type" value="Genomic_DNA"/>
</dbReference>
<gene>
    <name evidence="8" type="ORF">ODALV1_LOCUS21609</name>
</gene>
<evidence type="ECO:0000256" key="2">
    <source>
        <dbReference type="ARBA" id="ARBA00022833"/>
    </source>
</evidence>
<feature type="transmembrane region" description="Helical" evidence="6">
    <location>
        <begin position="840"/>
        <end position="862"/>
    </location>
</feature>
<dbReference type="SMART" id="SM00460">
    <property type="entry name" value="TGc"/>
    <property type="match status" value="1"/>
</dbReference>
<feature type="domain" description="LIM zinc-binding" evidence="7">
    <location>
        <begin position="8"/>
        <end position="75"/>
    </location>
</feature>
<evidence type="ECO:0000256" key="3">
    <source>
        <dbReference type="ARBA" id="ARBA00023038"/>
    </source>
</evidence>
<dbReference type="PROSITE" id="PS50023">
    <property type="entry name" value="LIM_DOMAIN_2"/>
    <property type="match status" value="1"/>
</dbReference>